<keyword evidence="3" id="KW-1185">Reference proteome</keyword>
<feature type="region of interest" description="Disordered" evidence="1">
    <location>
        <begin position="378"/>
        <end position="418"/>
    </location>
</feature>
<reference evidence="3" key="1">
    <citation type="submission" date="2024-04" db="EMBL/GenBank/DDBJ databases">
        <authorList>
            <person name="Shaw F."/>
            <person name="Minotto A."/>
        </authorList>
    </citation>
    <scope>NUCLEOTIDE SEQUENCE [LARGE SCALE GENOMIC DNA]</scope>
</reference>
<evidence type="ECO:0000313" key="2">
    <source>
        <dbReference type="EMBL" id="CAL1716217.1"/>
    </source>
</evidence>
<accession>A0ABP1EAI5</accession>
<evidence type="ECO:0000313" key="3">
    <source>
        <dbReference type="Proteomes" id="UP001497453"/>
    </source>
</evidence>
<organism evidence="2 3">
    <name type="scientific">Somion occarium</name>
    <dbReference type="NCBI Taxonomy" id="3059160"/>
    <lineage>
        <taxon>Eukaryota</taxon>
        <taxon>Fungi</taxon>
        <taxon>Dikarya</taxon>
        <taxon>Basidiomycota</taxon>
        <taxon>Agaricomycotina</taxon>
        <taxon>Agaricomycetes</taxon>
        <taxon>Polyporales</taxon>
        <taxon>Cerrenaceae</taxon>
        <taxon>Somion</taxon>
    </lineage>
</organism>
<name>A0ABP1EAI5_9APHY</name>
<evidence type="ECO:0000256" key="1">
    <source>
        <dbReference type="SAM" id="MobiDB-lite"/>
    </source>
</evidence>
<proteinExistence type="predicted"/>
<gene>
    <name evidence="2" type="ORF">GFSPODELE1_LOCUS10650</name>
</gene>
<protein>
    <submittedName>
        <fullName evidence="2">Uncharacterized protein</fullName>
    </submittedName>
</protein>
<feature type="compositionally biased region" description="Polar residues" evidence="1">
    <location>
        <begin position="386"/>
        <end position="410"/>
    </location>
</feature>
<dbReference type="EMBL" id="OZ037952">
    <property type="protein sequence ID" value="CAL1716217.1"/>
    <property type="molecule type" value="Genomic_DNA"/>
</dbReference>
<dbReference type="Proteomes" id="UP001497453">
    <property type="component" value="Chromosome 9"/>
</dbReference>
<sequence length="418" mass="46557">MAPSRDNADWKVYARQMLALNYGLALWQPSPSSRHKQVQIGDVGYIRDGSFRLLFNAAKPTGAVPEGFVPLQIGTIHHNQPRSRGLLWTKSIKLLGTGGGWDFSQAPIPANAAVFYSFQTTTTEGAALLTRHKTHRSDAEQLGRFQKYIRKHYKSWLRFANSQLEYAITVDDLLLVTGCDMTKDYSMLAFTENQQLIGFDFRLRAGSAMSVGASTWASWECQFPTFQNWGPQPMNNLDKAISWLDTPKRTQCVFVRGYRIRERAKVIPTVIEAGAEPPNPGNDVERRGDSGGLATSANYTAQHYDPLYPIFEYISKESAADLAIIHDNDFSELFHIDSNADAGTLTDVLHKWRPKIRIEDGAGIVHFENVSLLRDLQDSKPKKAANPSSEPQGQPSRPKLNTSPSSQASVIISGKICI</sequence>